<keyword evidence="1" id="KW-0472">Membrane</keyword>
<reference evidence="3 4" key="1">
    <citation type="journal article" date="2008" name="Nature">
        <title>The Phaeodactylum genome reveals the evolutionary history of diatom genomes.</title>
        <authorList>
            <person name="Bowler C."/>
            <person name="Allen A.E."/>
            <person name="Badger J.H."/>
            <person name="Grimwood J."/>
            <person name="Jabbari K."/>
            <person name="Kuo A."/>
            <person name="Maheswari U."/>
            <person name="Martens C."/>
            <person name="Maumus F."/>
            <person name="Otillar R.P."/>
            <person name="Rayko E."/>
            <person name="Salamov A."/>
            <person name="Vandepoele K."/>
            <person name="Beszteri B."/>
            <person name="Gruber A."/>
            <person name="Heijde M."/>
            <person name="Katinka M."/>
            <person name="Mock T."/>
            <person name="Valentin K."/>
            <person name="Verret F."/>
            <person name="Berges J.A."/>
            <person name="Brownlee C."/>
            <person name="Cadoret J.P."/>
            <person name="Chiovitti A."/>
            <person name="Choi C.J."/>
            <person name="Coesel S."/>
            <person name="De Martino A."/>
            <person name="Detter J.C."/>
            <person name="Durkin C."/>
            <person name="Falciatore A."/>
            <person name="Fournet J."/>
            <person name="Haruta M."/>
            <person name="Huysman M.J."/>
            <person name="Jenkins B.D."/>
            <person name="Jiroutova K."/>
            <person name="Jorgensen R.E."/>
            <person name="Joubert Y."/>
            <person name="Kaplan A."/>
            <person name="Kroger N."/>
            <person name="Kroth P.G."/>
            <person name="La Roche J."/>
            <person name="Lindquist E."/>
            <person name="Lommer M."/>
            <person name="Martin-Jezequel V."/>
            <person name="Lopez P.J."/>
            <person name="Lucas S."/>
            <person name="Mangogna M."/>
            <person name="McGinnis K."/>
            <person name="Medlin L.K."/>
            <person name="Montsant A."/>
            <person name="Oudot-Le Secq M.P."/>
            <person name="Napoli C."/>
            <person name="Obornik M."/>
            <person name="Parker M.S."/>
            <person name="Petit J.L."/>
            <person name="Porcel B.M."/>
            <person name="Poulsen N."/>
            <person name="Robison M."/>
            <person name="Rychlewski L."/>
            <person name="Rynearson T.A."/>
            <person name="Schmutz J."/>
            <person name="Shapiro H."/>
            <person name="Siaut M."/>
            <person name="Stanley M."/>
            <person name="Sussman M.R."/>
            <person name="Taylor A.R."/>
            <person name="Vardi A."/>
            <person name="von Dassow P."/>
            <person name="Vyverman W."/>
            <person name="Willis A."/>
            <person name="Wyrwicz L.S."/>
            <person name="Rokhsar D.S."/>
            <person name="Weissenbach J."/>
            <person name="Armbrust E.V."/>
            <person name="Green B.R."/>
            <person name="Van de Peer Y."/>
            <person name="Grigoriev I.V."/>
        </authorList>
    </citation>
    <scope>NUCLEOTIDE SEQUENCE [LARGE SCALE GENOMIC DNA]</scope>
    <source>
        <strain evidence="3 4">CCAP 1055/1</strain>
    </source>
</reference>
<feature type="transmembrane region" description="Helical" evidence="1">
    <location>
        <begin position="418"/>
        <end position="444"/>
    </location>
</feature>
<feature type="transmembrane region" description="Helical" evidence="1">
    <location>
        <begin position="482"/>
        <end position="506"/>
    </location>
</feature>
<reference evidence="4" key="2">
    <citation type="submission" date="2008-08" db="EMBL/GenBank/DDBJ databases">
        <authorList>
            <consortium name="Diatom Consortium"/>
            <person name="Grigoriev I."/>
            <person name="Grimwood J."/>
            <person name="Kuo A."/>
            <person name="Otillar R.P."/>
            <person name="Salamov A."/>
            <person name="Detter J.C."/>
            <person name="Lindquist E."/>
            <person name="Shapiro H."/>
            <person name="Lucas S."/>
            <person name="Glavina del Rio T."/>
            <person name="Pitluck S."/>
            <person name="Rokhsar D."/>
            <person name="Bowler C."/>
        </authorList>
    </citation>
    <scope>GENOME REANNOTATION</scope>
    <source>
        <strain evidence="4">CCAP 1055/1</strain>
    </source>
</reference>
<dbReference type="GeneID" id="7198858"/>
<evidence type="ECO:0000256" key="1">
    <source>
        <dbReference type="SAM" id="Phobius"/>
    </source>
</evidence>
<keyword evidence="1" id="KW-1133">Transmembrane helix</keyword>
<feature type="chain" id="PRO_5002856039" description="Transmembrane protein" evidence="2">
    <location>
        <begin position="24"/>
        <end position="741"/>
    </location>
</feature>
<dbReference type="eggNOG" id="ENOG502SFUN">
    <property type="taxonomic scope" value="Eukaryota"/>
</dbReference>
<protein>
    <recommendedName>
        <fullName evidence="5">Transmembrane protein</fullName>
    </recommendedName>
</protein>
<feature type="signal peptide" evidence="2">
    <location>
        <begin position="1"/>
        <end position="23"/>
    </location>
</feature>
<dbReference type="AlphaFoldDB" id="B7GD58"/>
<feature type="transmembrane region" description="Helical" evidence="1">
    <location>
        <begin position="456"/>
        <end position="476"/>
    </location>
</feature>
<name>B7GD58_PHATC</name>
<dbReference type="InParanoid" id="B7GD58"/>
<evidence type="ECO:0000256" key="2">
    <source>
        <dbReference type="SAM" id="SignalP"/>
    </source>
</evidence>
<keyword evidence="1" id="KW-0812">Transmembrane</keyword>
<dbReference type="HOGENOM" id="CLU_333309_0_0_1"/>
<keyword evidence="4" id="KW-1185">Reference proteome</keyword>
<dbReference type="EMBL" id="CM000629">
    <property type="protein sequence ID" value="EEC43519.1"/>
    <property type="molecule type" value="Genomic_DNA"/>
</dbReference>
<evidence type="ECO:0000313" key="3">
    <source>
        <dbReference type="EMBL" id="EEC43519.1"/>
    </source>
</evidence>
<dbReference type="Proteomes" id="UP000000759">
    <property type="component" value="Chromosome 27"/>
</dbReference>
<dbReference type="RefSeq" id="XP_002185072.1">
    <property type="nucleotide sequence ID" value="XM_002185036.1"/>
</dbReference>
<keyword evidence="2" id="KW-0732">Signal</keyword>
<feature type="transmembrane region" description="Helical" evidence="1">
    <location>
        <begin position="527"/>
        <end position="545"/>
    </location>
</feature>
<evidence type="ECO:0000313" key="4">
    <source>
        <dbReference type="Proteomes" id="UP000000759"/>
    </source>
</evidence>
<proteinExistence type="predicted"/>
<gene>
    <name evidence="3" type="ORF">PHATRDRAFT_50164</name>
</gene>
<dbReference type="PaxDb" id="2850-Phatr50164"/>
<feature type="transmembrane region" description="Helical" evidence="1">
    <location>
        <begin position="602"/>
        <end position="629"/>
    </location>
</feature>
<accession>B7GD58</accession>
<sequence>MPIFSLLAFLLLLVSASIATVTGQDIGNNTDVSCVRRWFATVEEAVPMSSPQLVELVLLNLGMSNSKLVRMHLGTLLTEPTPIVSMTSRSSECLKSNVPMSSICDVLDGPYVASFGANSSDTSQKNVWEYLVNDAIVYDRITSASLSNFALLSELLDHFKSRREEVEAHNKAFFPGPRGTFVREKLLGISKSIEILTTTLGGSVPNPGFQQSLQTNIFEAVKLDAKTGHDNNSRVGVALASTIKFGPSVDSHQFMYRLGKEWVDAYIAWNTAFVIGALPVSKMVKLLIPSVTCSASQSIQGEGFIAARIISLSLALYELTALPDQVYMSLSIDSKKLDDINAFLLSERDNVDFNTELRYPLVEAMGQSNLQYSILTSPSVTEVEEMLYKLCGNHCHNGSWQVTDTVPIALLDDEDFQVYVALVLWMTALLAGLGCELLFWFKLIDQGGWSEEQESLWWVAQFFFPLWASTCLGLALQKNYLALPFLVFGLFKFGMPETLSYMYTALYQQSKSTLARIGDFLNSTGTVLHHSSAILLITLLLSGVVPPSCHIVAPILLLTMQHWFVLVKYMNFWAYAALEIVLEIWFEWVLLSEFQYLHSVHWTLIVAGLGMLVAHWIYLAAAALELLALQSGRDWDTSRKDEMFLDDTTTAVEATSQALVSNLKKGEGTCKRKNGVASVSFDSKAKSWSDDVQIHCESETRPTLASGSRRMLLGKTGSSKRLLSVKEMVQISVKDLLYLPH</sequence>
<organism evidence="3 4">
    <name type="scientific">Phaeodactylum tricornutum (strain CCAP 1055/1)</name>
    <dbReference type="NCBI Taxonomy" id="556484"/>
    <lineage>
        <taxon>Eukaryota</taxon>
        <taxon>Sar</taxon>
        <taxon>Stramenopiles</taxon>
        <taxon>Ochrophyta</taxon>
        <taxon>Bacillariophyta</taxon>
        <taxon>Bacillariophyceae</taxon>
        <taxon>Bacillariophycidae</taxon>
        <taxon>Naviculales</taxon>
        <taxon>Phaeodactylaceae</taxon>
        <taxon>Phaeodactylum</taxon>
    </lineage>
</organism>
<dbReference type="OrthoDB" id="52317at2759"/>
<dbReference type="KEGG" id="pti:PHATRDRAFT_50164"/>
<evidence type="ECO:0008006" key="5">
    <source>
        <dbReference type="Google" id="ProtNLM"/>
    </source>
</evidence>
<feature type="transmembrane region" description="Helical" evidence="1">
    <location>
        <begin position="572"/>
        <end position="590"/>
    </location>
</feature>